<dbReference type="OrthoDB" id="975384at2"/>
<dbReference type="AlphaFoldDB" id="A0A0C1FR98"/>
<sequence>MKTIYTLMMFFATFWQMNAKYSTVSFSENFSDTKACESLTISHHSSIDLSTKCSIKSDADYSVFNTNTSLATCNPPTSPQDSYVTSTTAKISWTPPAVSPANGYEIYYSNNNVPPTAATAPTLTGIFGVNTNLTGLTPSKGYYVYVRSNCSPTEKSVWTESTVFVTNCPVVAEFTQNFDSVNDPNLPNCWRRINGLGDVNVQPAPIGSPPNALRMYSATVPKVAMISLPPVNTLQSGNYKLRFKLRGNSAPGGKLEVGYLIDQQNLATFVLLYTYTANSISVVDNYETPPIVAPPGIETLAFRASPTPATAILIDDVVYSLASSCTEPTTIKANALQTNGATISWTAPVNVPANGYEIYYSTVNTAPTAATPPTITGVNALSIVLSSLNSATKYYLWVRSNCSPAEKSIWTNSINFVTLCNNANPPYTMDFSTAVYPDLPICTSASNEGSGSIWDVRPAAPGFTGKLLEYSYNTLFPANTWFYTQGINLVKGNTYSIGYKYGNNSTTYKEKLKVAIGTSPTAAAMTTTIGNYPSISTLTPITETNKTFKPTISGVYYLGFQAYSDPKQDHLYLDDIKVTTIALATDETSHGENLLKIYPNPFSEFVNISEFENIEKILITDASGRFIKTVRPSKSLNLKNLSKGLYLINLQMKDGSVQIIKAIKK</sequence>
<comment type="caution">
    <text evidence="4">The sequence shown here is derived from an EMBL/GenBank/DDBJ whole genome shotgun (WGS) entry which is preliminary data.</text>
</comment>
<dbReference type="Gene3D" id="2.60.40.10">
    <property type="entry name" value="Immunoglobulins"/>
    <property type="match status" value="2"/>
</dbReference>
<feature type="domain" description="Fibronectin type-III" evidence="3">
    <location>
        <begin position="327"/>
        <end position="421"/>
    </location>
</feature>
<protein>
    <recommendedName>
        <fullName evidence="3">Fibronectin type-III domain-containing protein</fullName>
    </recommendedName>
</protein>
<reference evidence="4 5" key="1">
    <citation type="submission" date="2014-10" db="EMBL/GenBank/DDBJ databases">
        <title>Kaistella jeonii genome.</title>
        <authorList>
            <person name="Clayton J.T."/>
            <person name="Newman J.D."/>
        </authorList>
    </citation>
    <scope>NUCLEOTIDE SEQUENCE [LARGE SCALE GENOMIC DNA]</scope>
    <source>
        <strain evidence="4 5">DSM 17048</strain>
    </source>
</reference>
<dbReference type="Pfam" id="PF18962">
    <property type="entry name" value="Por_Secre_tail"/>
    <property type="match status" value="1"/>
</dbReference>
<evidence type="ECO:0000313" key="4">
    <source>
        <dbReference type="EMBL" id="KIA90434.1"/>
    </source>
</evidence>
<dbReference type="NCBIfam" id="TIGR04183">
    <property type="entry name" value="Por_Secre_tail"/>
    <property type="match status" value="1"/>
</dbReference>
<accession>A0A0C1FR98</accession>
<feature type="chain" id="PRO_5030005001" description="Fibronectin type-III domain-containing protein" evidence="2">
    <location>
        <begin position="20"/>
        <end position="665"/>
    </location>
</feature>
<dbReference type="CDD" id="cd00063">
    <property type="entry name" value="FN3"/>
    <property type="match status" value="2"/>
</dbReference>
<dbReference type="Proteomes" id="UP000031473">
    <property type="component" value="Unassembled WGS sequence"/>
</dbReference>
<keyword evidence="5" id="KW-1185">Reference proteome</keyword>
<feature type="domain" description="Fibronectin type-III" evidence="3">
    <location>
        <begin position="75"/>
        <end position="169"/>
    </location>
</feature>
<dbReference type="Pfam" id="PF00041">
    <property type="entry name" value="fn3"/>
    <property type="match status" value="2"/>
</dbReference>
<dbReference type="RefSeq" id="WP_039347271.1">
    <property type="nucleotide sequence ID" value="NZ_FOLA01000001.1"/>
</dbReference>
<organism evidence="4 5">
    <name type="scientific">Kaistella jeonii</name>
    <dbReference type="NCBI Taxonomy" id="266749"/>
    <lineage>
        <taxon>Bacteria</taxon>
        <taxon>Pseudomonadati</taxon>
        <taxon>Bacteroidota</taxon>
        <taxon>Flavobacteriia</taxon>
        <taxon>Flavobacteriales</taxon>
        <taxon>Weeksellaceae</taxon>
        <taxon>Chryseobacterium group</taxon>
        <taxon>Kaistella</taxon>
    </lineage>
</organism>
<dbReference type="EMBL" id="JSYL01000001">
    <property type="protein sequence ID" value="KIA90434.1"/>
    <property type="molecule type" value="Genomic_DNA"/>
</dbReference>
<dbReference type="SUPFAM" id="SSF49265">
    <property type="entry name" value="Fibronectin type III"/>
    <property type="match status" value="1"/>
</dbReference>
<dbReference type="PROSITE" id="PS50853">
    <property type="entry name" value="FN3"/>
    <property type="match status" value="2"/>
</dbReference>
<name>A0A0C1FR98_9FLAO</name>
<evidence type="ECO:0000313" key="5">
    <source>
        <dbReference type="Proteomes" id="UP000031473"/>
    </source>
</evidence>
<evidence type="ECO:0000259" key="3">
    <source>
        <dbReference type="PROSITE" id="PS50853"/>
    </source>
</evidence>
<dbReference type="STRING" id="266749.SAMN05421876_101419"/>
<proteinExistence type="predicted"/>
<dbReference type="SMART" id="SM00060">
    <property type="entry name" value="FN3"/>
    <property type="match status" value="2"/>
</dbReference>
<feature type="signal peptide" evidence="2">
    <location>
        <begin position="1"/>
        <end position="19"/>
    </location>
</feature>
<gene>
    <name evidence="4" type="ORF">OA86_00585</name>
</gene>
<evidence type="ECO:0000256" key="2">
    <source>
        <dbReference type="SAM" id="SignalP"/>
    </source>
</evidence>
<keyword evidence="1 2" id="KW-0732">Signal</keyword>
<evidence type="ECO:0000256" key="1">
    <source>
        <dbReference type="ARBA" id="ARBA00022729"/>
    </source>
</evidence>
<dbReference type="InterPro" id="IPR026444">
    <property type="entry name" value="Secre_tail"/>
</dbReference>
<dbReference type="InterPro" id="IPR003961">
    <property type="entry name" value="FN3_dom"/>
</dbReference>
<dbReference type="InterPro" id="IPR013783">
    <property type="entry name" value="Ig-like_fold"/>
</dbReference>
<dbReference type="Gene3D" id="2.60.120.200">
    <property type="match status" value="2"/>
</dbReference>
<dbReference type="InterPro" id="IPR036116">
    <property type="entry name" value="FN3_sf"/>
</dbReference>